<dbReference type="EMBL" id="FPBH01000012">
    <property type="protein sequence ID" value="SFU16549.1"/>
    <property type="molecule type" value="Genomic_DNA"/>
</dbReference>
<dbReference type="InterPro" id="IPR013078">
    <property type="entry name" value="His_Pase_superF_clade-1"/>
</dbReference>
<feature type="binding site" evidence="3">
    <location>
        <position position="59"/>
    </location>
    <ligand>
        <name>substrate</name>
    </ligand>
</feature>
<dbReference type="GO" id="GO:0016791">
    <property type="term" value="F:phosphatase activity"/>
    <property type="evidence" value="ECO:0007669"/>
    <property type="project" value="TreeGrafter"/>
</dbReference>
<dbReference type="AlphaFoldDB" id="A0A1I7DXZ5"/>
<keyword evidence="2" id="KW-0413">Isomerase</keyword>
<dbReference type="PROSITE" id="PS00175">
    <property type="entry name" value="PG_MUTASE"/>
    <property type="match status" value="1"/>
</dbReference>
<keyword evidence="1" id="KW-0324">Glycolysis</keyword>
<dbReference type="RefSeq" id="WP_093636366.1">
    <property type="nucleotide sequence ID" value="NZ_FPBH01000012.1"/>
</dbReference>
<proteinExistence type="predicted"/>
<evidence type="ECO:0000313" key="5">
    <source>
        <dbReference type="Proteomes" id="UP000198844"/>
    </source>
</evidence>
<dbReference type="Pfam" id="PF00300">
    <property type="entry name" value="His_Phos_1"/>
    <property type="match status" value="1"/>
</dbReference>
<dbReference type="CDD" id="cd07067">
    <property type="entry name" value="HP_PGM_like"/>
    <property type="match status" value="1"/>
</dbReference>
<sequence length="197" mass="22012">MDLLLIRHGQSTANAQGLLISTNQDPLTDLGKTQSTQLAKTLERFTYQPSPLFSSPWKRAHQTAQIVFGESAPMKLDARLAETNPGIYATWREADFNAAYPTFNEDITNRYEGGESHLDMADRVRNWVDLEVLPHASEPGLTAAVAHGGPISVVLQHLLGIPIETRYPSFTVPNASFTYLKWRSDLKRYCVERVGQV</sequence>
<dbReference type="Gene3D" id="3.40.50.1240">
    <property type="entry name" value="Phosphoglycerate mutase-like"/>
    <property type="match status" value="1"/>
</dbReference>
<evidence type="ECO:0000256" key="3">
    <source>
        <dbReference type="PIRSR" id="PIRSR613078-2"/>
    </source>
</evidence>
<dbReference type="SUPFAM" id="SSF53254">
    <property type="entry name" value="Phosphoglycerate mutase-like"/>
    <property type="match status" value="1"/>
</dbReference>
<feature type="binding site" evidence="3">
    <location>
        <begin position="7"/>
        <end position="14"/>
    </location>
    <ligand>
        <name>substrate</name>
    </ligand>
</feature>
<gene>
    <name evidence="4" type="ORF">SAMN05192563_1012106</name>
</gene>
<dbReference type="OrthoDB" id="9082843at2"/>
<dbReference type="Proteomes" id="UP000198844">
    <property type="component" value="Unassembled WGS sequence"/>
</dbReference>
<dbReference type="PANTHER" id="PTHR48100">
    <property type="entry name" value="BROAD-SPECIFICITY PHOSPHATASE YOR283W-RELATED"/>
    <property type="match status" value="1"/>
</dbReference>
<dbReference type="PANTHER" id="PTHR48100:SF1">
    <property type="entry name" value="HISTIDINE PHOSPHATASE FAMILY PROTEIN-RELATED"/>
    <property type="match status" value="1"/>
</dbReference>
<name>A0A1I7DXZ5_9BURK</name>
<dbReference type="GO" id="GO:0005737">
    <property type="term" value="C:cytoplasm"/>
    <property type="evidence" value="ECO:0007669"/>
    <property type="project" value="TreeGrafter"/>
</dbReference>
<dbReference type="InterPro" id="IPR029033">
    <property type="entry name" value="His_PPase_superfam"/>
</dbReference>
<evidence type="ECO:0000256" key="2">
    <source>
        <dbReference type="ARBA" id="ARBA00023235"/>
    </source>
</evidence>
<evidence type="ECO:0000313" key="4">
    <source>
        <dbReference type="EMBL" id="SFU16549.1"/>
    </source>
</evidence>
<dbReference type="SMART" id="SM00855">
    <property type="entry name" value="PGAM"/>
    <property type="match status" value="1"/>
</dbReference>
<dbReference type="InterPro" id="IPR050275">
    <property type="entry name" value="PGM_Phosphatase"/>
</dbReference>
<reference evidence="4 5" key="1">
    <citation type="submission" date="2016-10" db="EMBL/GenBank/DDBJ databases">
        <authorList>
            <person name="de Groot N.N."/>
        </authorList>
    </citation>
    <scope>NUCLEOTIDE SEQUENCE [LARGE SCALE GENOMIC DNA]</scope>
    <source>
        <strain evidence="4 5">LMG 27731</strain>
    </source>
</reference>
<dbReference type="InterPro" id="IPR001345">
    <property type="entry name" value="PG/BPGM_mutase_AS"/>
</dbReference>
<accession>A0A1I7DXZ5</accession>
<protein>
    <submittedName>
        <fullName evidence="4">Alpha-ribazole phosphatase/probable phosphoglycerate mutase</fullName>
    </submittedName>
</protein>
<organism evidence="4 5">
    <name type="scientific">Paraburkholderia aspalathi</name>
    <dbReference type="NCBI Taxonomy" id="1324617"/>
    <lineage>
        <taxon>Bacteria</taxon>
        <taxon>Pseudomonadati</taxon>
        <taxon>Pseudomonadota</taxon>
        <taxon>Betaproteobacteria</taxon>
        <taxon>Burkholderiales</taxon>
        <taxon>Burkholderiaceae</taxon>
        <taxon>Paraburkholderia</taxon>
    </lineage>
</organism>
<evidence type="ECO:0000256" key="1">
    <source>
        <dbReference type="ARBA" id="ARBA00023152"/>
    </source>
</evidence>